<comment type="caution">
    <text evidence="14">The sequence shown here is derived from an EMBL/GenBank/DDBJ whole genome shotgun (WGS) entry which is preliminary data.</text>
</comment>
<dbReference type="Gene3D" id="3.30.565.10">
    <property type="entry name" value="Histidine kinase-like ATPase, C-terminal domain"/>
    <property type="match status" value="1"/>
</dbReference>
<dbReference type="Pfam" id="PF00672">
    <property type="entry name" value="HAMP"/>
    <property type="match status" value="1"/>
</dbReference>
<evidence type="ECO:0000256" key="5">
    <source>
        <dbReference type="ARBA" id="ARBA00022692"/>
    </source>
</evidence>
<reference evidence="14 15" key="1">
    <citation type="submission" date="2016-10" db="EMBL/GenBank/DDBJ databases">
        <title>Draft genome sequences of four alkaliphilic bacteria belonging to the Anaerobacillus genus.</title>
        <authorList>
            <person name="Bassil N.M."/>
            <person name="Lloyd J.R."/>
        </authorList>
    </citation>
    <scope>NUCLEOTIDE SEQUENCE [LARGE SCALE GENOMIC DNA]</scope>
    <source>
        <strain evidence="14 15">DSM 18345</strain>
    </source>
</reference>
<dbReference type="InterPro" id="IPR003660">
    <property type="entry name" value="HAMP_dom"/>
</dbReference>
<dbReference type="SUPFAM" id="SSF55874">
    <property type="entry name" value="ATPase domain of HSP90 chaperone/DNA topoisomerase II/histidine kinase"/>
    <property type="match status" value="1"/>
</dbReference>
<dbReference type="PANTHER" id="PTHR34220">
    <property type="entry name" value="SENSOR HISTIDINE KINASE YPDA"/>
    <property type="match status" value="1"/>
</dbReference>
<dbReference type="CDD" id="cd06225">
    <property type="entry name" value="HAMP"/>
    <property type="match status" value="1"/>
</dbReference>
<keyword evidence="6" id="KW-0547">Nucleotide-binding</keyword>
<keyword evidence="9 12" id="KW-1133">Transmembrane helix</keyword>
<dbReference type="Pfam" id="PF06580">
    <property type="entry name" value="His_kinase"/>
    <property type="match status" value="1"/>
</dbReference>
<evidence type="ECO:0000256" key="1">
    <source>
        <dbReference type="ARBA" id="ARBA00004651"/>
    </source>
</evidence>
<keyword evidence="5 12" id="KW-0812">Transmembrane</keyword>
<dbReference type="GO" id="GO:0000155">
    <property type="term" value="F:phosphorelay sensor kinase activity"/>
    <property type="evidence" value="ECO:0007669"/>
    <property type="project" value="InterPro"/>
</dbReference>
<dbReference type="GO" id="GO:0005524">
    <property type="term" value="F:ATP binding"/>
    <property type="evidence" value="ECO:0007669"/>
    <property type="project" value="UniProtKB-KW"/>
</dbReference>
<dbReference type="InterPro" id="IPR036890">
    <property type="entry name" value="HATPase_C_sf"/>
</dbReference>
<proteinExistence type="predicted"/>
<dbReference type="SUPFAM" id="SSF158472">
    <property type="entry name" value="HAMP domain-like"/>
    <property type="match status" value="1"/>
</dbReference>
<dbReference type="Gene3D" id="6.10.340.10">
    <property type="match status" value="1"/>
</dbReference>
<dbReference type="PROSITE" id="PS50885">
    <property type="entry name" value="HAMP"/>
    <property type="match status" value="1"/>
</dbReference>
<dbReference type="InterPro" id="IPR010559">
    <property type="entry name" value="Sig_transdc_His_kin_internal"/>
</dbReference>
<evidence type="ECO:0000313" key="14">
    <source>
        <dbReference type="EMBL" id="OIJ17447.1"/>
    </source>
</evidence>
<dbReference type="InterPro" id="IPR003594">
    <property type="entry name" value="HATPase_dom"/>
</dbReference>
<evidence type="ECO:0000256" key="12">
    <source>
        <dbReference type="SAM" id="Phobius"/>
    </source>
</evidence>
<dbReference type="OrthoDB" id="9776552at2"/>
<comment type="subcellular location">
    <subcellularLocation>
        <location evidence="1">Cell membrane</location>
        <topology evidence="1">Multi-pass membrane protein</topology>
    </subcellularLocation>
</comment>
<evidence type="ECO:0000313" key="15">
    <source>
        <dbReference type="Proteomes" id="UP000179524"/>
    </source>
</evidence>
<protein>
    <recommendedName>
        <fullName evidence="13">HAMP domain-containing protein</fullName>
    </recommendedName>
</protein>
<dbReference type="GO" id="GO:0005886">
    <property type="term" value="C:plasma membrane"/>
    <property type="evidence" value="ECO:0007669"/>
    <property type="project" value="UniProtKB-SubCell"/>
</dbReference>
<feature type="domain" description="HAMP" evidence="13">
    <location>
        <begin position="302"/>
        <end position="354"/>
    </location>
</feature>
<evidence type="ECO:0000256" key="2">
    <source>
        <dbReference type="ARBA" id="ARBA00022475"/>
    </source>
</evidence>
<accession>A0A1S2M0H5</accession>
<keyword evidence="7" id="KW-0418">Kinase</keyword>
<organism evidence="14 15">
    <name type="scientific">Anaerobacillus alkalilacustris</name>
    <dbReference type="NCBI Taxonomy" id="393763"/>
    <lineage>
        <taxon>Bacteria</taxon>
        <taxon>Bacillati</taxon>
        <taxon>Bacillota</taxon>
        <taxon>Bacilli</taxon>
        <taxon>Bacillales</taxon>
        <taxon>Bacillaceae</taxon>
        <taxon>Anaerobacillus</taxon>
    </lineage>
</organism>
<name>A0A1S2M0H5_9BACI</name>
<keyword evidence="2" id="KW-1003">Cell membrane</keyword>
<keyword evidence="8" id="KW-0067">ATP-binding</keyword>
<dbReference type="RefSeq" id="WP_071308173.1">
    <property type="nucleotide sequence ID" value="NZ_MLQR01000001.1"/>
</dbReference>
<evidence type="ECO:0000256" key="10">
    <source>
        <dbReference type="ARBA" id="ARBA00023012"/>
    </source>
</evidence>
<keyword evidence="3" id="KW-0597">Phosphoprotein</keyword>
<sequence>MNFLLGKYNTLRNQILIVYLFVMFISLIVVGTITYSIVLNLITDKSEGQMRHTAVEASGRIDSLYEQINNLSVQVATNSNLQQYLLDDLMRQTPSFRERQSIMEEVNRYLIYTNAIASFELYTKDFSKVIPLDEAMLTDRIERKWLIEANVANGGLVWIGEDPKDPGYFLAIRQVNLIDHSFANGGYLLIQVNPNYFHLMETRKLPSSEEYTILLDKNKEPIISNYTGDYEQVLEKDEGVILIDGNDYMYVKQVSNYTGWTLTILKPVETLTEGVSVLKTATYSSALFGFILFVILSYFLSTMITRPIFQLTRTMQNRGEGELAINIDVPSTIEINELNTTYNDMVEEINHLIQVVYEKELSRSRIELKALQSQINPHFLFNTLNALYWSLEEKGDDKLADLIVAMSELFRYTIDKNNNEEWVTISQELNHVEKYMQIMKFRLQNICWEIQVPPQFEDVKIPKLIIQPLVENAIIHGISNKIGQGKTSVTIKKSPAEDYLVFEVSDNGKGIEKETVEVLNDQLKTGETIIKSKNGIGIVNVDQRLKLYYPNTSVGVKISSELNKGTCCQFKIPLKWEGNYGEEDINR</sequence>
<evidence type="ECO:0000256" key="11">
    <source>
        <dbReference type="ARBA" id="ARBA00023136"/>
    </source>
</evidence>
<keyword evidence="4" id="KW-0808">Transferase</keyword>
<dbReference type="PANTHER" id="PTHR34220:SF11">
    <property type="entry name" value="SENSOR PROTEIN KINASE HPTS"/>
    <property type="match status" value="1"/>
</dbReference>
<evidence type="ECO:0000256" key="3">
    <source>
        <dbReference type="ARBA" id="ARBA00022553"/>
    </source>
</evidence>
<keyword evidence="15" id="KW-1185">Reference proteome</keyword>
<dbReference type="Proteomes" id="UP000179524">
    <property type="component" value="Unassembled WGS sequence"/>
</dbReference>
<feature type="transmembrane region" description="Helical" evidence="12">
    <location>
        <begin position="16"/>
        <end position="42"/>
    </location>
</feature>
<evidence type="ECO:0000256" key="7">
    <source>
        <dbReference type="ARBA" id="ARBA00022777"/>
    </source>
</evidence>
<dbReference type="AlphaFoldDB" id="A0A1S2M0H5"/>
<evidence type="ECO:0000256" key="9">
    <source>
        <dbReference type="ARBA" id="ARBA00022989"/>
    </source>
</evidence>
<gene>
    <name evidence="14" type="ORF">BKP37_02815</name>
</gene>
<evidence type="ECO:0000259" key="13">
    <source>
        <dbReference type="PROSITE" id="PS50885"/>
    </source>
</evidence>
<dbReference type="InterPro" id="IPR050640">
    <property type="entry name" value="Bact_2-comp_sensor_kinase"/>
</dbReference>
<dbReference type="EMBL" id="MLQR01000001">
    <property type="protein sequence ID" value="OIJ17447.1"/>
    <property type="molecule type" value="Genomic_DNA"/>
</dbReference>
<feature type="transmembrane region" description="Helical" evidence="12">
    <location>
        <begin position="286"/>
        <end position="309"/>
    </location>
</feature>
<dbReference type="SMART" id="SM00304">
    <property type="entry name" value="HAMP"/>
    <property type="match status" value="1"/>
</dbReference>
<evidence type="ECO:0000256" key="6">
    <source>
        <dbReference type="ARBA" id="ARBA00022741"/>
    </source>
</evidence>
<dbReference type="Pfam" id="PF02518">
    <property type="entry name" value="HATPase_c"/>
    <property type="match status" value="1"/>
</dbReference>
<keyword evidence="11 12" id="KW-0472">Membrane</keyword>
<evidence type="ECO:0000256" key="4">
    <source>
        <dbReference type="ARBA" id="ARBA00022679"/>
    </source>
</evidence>
<evidence type="ECO:0000256" key="8">
    <source>
        <dbReference type="ARBA" id="ARBA00022840"/>
    </source>
</evidence>
<keyword evidence="10" id="KW-0902">Two-component regulatory system</keyword>